<dbReference type="EMBL" id="GBXM01044756">
    <property type="protein sequence ID" value="JAH63821.1"/>
    <property type="molecule type" value="Transcribed_RNA"/>
</dbReference>
<accession>A0A0E9UDG5</accession>
<organism evidence="1">
    <name type="scientific">Anguilla anguilla</name>
    <name type="common">European freshwater eel</name>
    <name type="synonym">Muraena anguilla</name>
    <dbReference type="NCBI Taxonomy" id="7936"/>
    <lineage>
        <taxon>Eukaryota</taxon>
        <taxon>Metazoa</taxon>
        <taxon>Chordata</taxon>
        <taxon>Craniata</taxon>
        <taxon>Vertebrata</taxon>
        <taxon>Euteleostomi</taxon>
        <taxon>Actinopterygii</taxon>
        <taxon>Neopterygii</taxon>
        <taxon>Teleostei</taxon>
        <taxon>Anguilliformes</taxon>
        <taxon>Anguillidae</taxon>
        <taxon>Anguilla</taxon>
    </lineage>
</organism>
<reference evidence="1" key="1">
    <citation type="submission" date="2014-11" db="EMBL/GenBank/DDBJ databases">
        <authorList>
            <person name="Amaro Gonzalez C."/>
        </authorList>
    </citation>
    <scope>NUCLEOTIDE SEQUENCE</scope>
</reference>
<evidence type="ECO:0000313" key="1">
    <source>
        <dbReference type="EMBL" id="JAH63821.1"/>
    </source>
</evidence>
<dbReference type="AlphaFoldDB" id="A0A0E9UDG5"/>
<protein>
    <submittedName>
        <fullName evidence="1">Uncharacterized protein</fullName>
    </submittedName>
</protein>
<name>A0A0E9UDG5_ANGAN</name>
<sequence>MLYADRNWVVSADFCWELGISHHRFSSINFVIIQERFYILVTCSACSTTHTTHWVHLVNHCANFVLIPSTLHGQNYVDTPFN</sequence>
<proteinExistence type="predicted"/>
<reference evidence="1" key="2">
    <citation type="journal article" date="2015" name="Fish Shellfish Immunol.">
        <title>Early steps in the European eel (Anguilla anguilla)-Vibrio vulnificus interaction in the gills: Role of the RtxA13 toxin.</title>
        <authorList>
            <person name="Callol A."/>
            <person name="Pajuelo D."/>
            <person name="Ebbesson L."/>
            <person name="Teles M."/>
            <person name="MacKenzie S."/>
            <person name="Amaro C."/>
        </authorList>
    </citation>
    <scope>NUCLEOTIDE SEQUENCE</scope>
</reference>